<evidence type="ECO:0000313" key="1">
    <source>
        <dbReference type="EMBL" id="QNP41811.1"/>
    </source>
</evidence>
<evidence type="ECO:0008006" key="3">
    <source>
        <dbReference type="Google" id="ProtNLM"/>
    </source>
</evidence>
<proteinExistence type="predicted"/>
<dbReference type="KEGG" id="lsx:H8B22_06285"/>
<sequence>MTTRDYFAELYVAGLMGDAGWSVYFPKRDVGFDFMASKEVDGEVLIRPVQVKGLYPGLEKTDKAVYGYVGKLSQLHPDMALVLPYFPTDVAGAAPDLIAWMPHNAIRPQASKGYACQPAKFIKGKAVVRPGFAGHFGLDGLLRMQAKHWGVL</sequence>
<accession>A0A7H0G0J5</accession>
<reference evidence="1 2" key="1">
    <citation type="submission" date="2020-08" db="EMBL/GenBank/DDBJ databases">
        <title>Lysobacter sp. II4 sp. nov., isolated from soil.</title>
        <authorList>
            <person name="Woo C.Y."/>
            <person name="Kim J."/>
        </authorList>
    </citation>
    <scope>NUCLEOTIDE SEQUENCE [LARGE SCALE GENOMIC DNA]</scope>
    <source>
        <strain evidence="1 2">II4</strain>
    </source>
</reference>
<organism evidence="1 2">
    <name type="scientific">Agrilutibacter terrestris</name>
    <dbReference type="NCBI Taxonomy" id="2865112"/>
    <lineage>
        <taxon>Bacteria</taxon>
        <taxon>Pseudomonadati</taxon>
        <taxon>Pseudomonadota</taxon>
        <taxon>Gammaproteobacteria</taxon>
        <taxon>Lysobacterales</taxon>
        <taxon>Lysobacteraceae</taxon>
        <taxon>Agrilutibacter</taxon>
    </lineage>
</organism>
<dbReference type="Proteomes" id="UP000516018">
    <property type="component" value="Chromosome"/>
</dbReference>
<dbReference type="RefSeq" id="WP_187713246.1">
    <property type="nucleotide sequence ID" value="NZ_CP060820.1"/>
</dbReference>
<keyword evidence="2" id="KW-1185">Reference proteome</keyword>
<dbReference type="EMBL" id="CP060820">
    <property type="protein sequence ID" value="QNP41811.1"/>
    <property type="molecule type" value="Genomic_DNA"/>
</dbReference>
<name>A0A7H0G0J5_9GAMM</name>
<gene>
    <name evidence="1" type="ORF">H8B22_06285</name>
</gene>
<protein>
    <recommendedName>
        <fullName evidence="3">DUF4365 domain-containing protein</fullName>
    </recommendedName>
</protein>
<dbReference type="AlphaFoldDB" id="A0A7H0G0J5"/>
<evidence type="ECO:0000313" key="2">
    <source>
        <dbReference type="Proteomes" id="UP000516018"/>
    </source>
</evidence>